<keyword evidence="2" id="KW-0288">FMN</keyword>
<dbReference type="Pfam" id="PF03060">
    <property type="entry name" value="NMO"/>
    <property type="match status" value="2"/>
</dbReference>
<gene>
    <name evidence="4" type="ORF">SPF06_05120</name>
</gene>
<proteinExistence type="predicted"/>
<dbReference type="SUPFAM" id="SSF51412">
    <property type="entry name" value="Inosine monophosphate dehydrogenase (IMPDH)"/>
    <property type="match status" value="1"/>
</dbReference>
<keyword evidence="5" id="KW-1185">Reference proteome</keyword>
<keyword evidence="3 4" id="KW-0560">Oxidoreductase</keyword>
<comment type="caution">
    <text evidence="4">The sequence shown here is derived from an EMBL/GenBank/DDBJ whole genome shotgun (WGS) entry which is preliminary data.</text>
</comment>
<evidence type="ECO:0000313" key="5">
    <source>
        <dbReference type="Proteomes" id="UP001304769"/>
    </source>
</evidence>
<evidence type="ECO:0000313" key="4">
    <source>
        <dbReference type="EMBL" id="MEA5454100.1"/>
    </source>
</evidence>
<dbReference type="InterPro" id="IPR004136">
    <property type="entry name" value="NMO"/>
</dbReference>
<sequence>MLRTPVCGLLGIEHPILQAGMGPFGSGAALAAAVSNAGALGTLGGSLRPHDDLRAQVRLLKESTDRPFVVNFTQPWLQQHSDSIDVVLELGVPIVSLALGDPGAIPRRAHDAGALFIQQVHTVEQALLAAERGVDVVIAQGTEAGGFGGTIGMAALVPQVVDAVDPLPVLAAGGIADGRGLAAAVVLGAQGANIGTRFLASVEASISEAWKRAIIAAGSAAAVKAPVWDQIFPKPGNGAFDVVPRALETEFIRRWEADSAGAAARAEELKQEMADGIQQGRMEEFVPFGGQSAGLIREILPAAEIVSRLVAEASRALALARHFAEA</sequence>
<evidence type="ECO:0000256" key="2">
    <source>
        <dbReference type="ARBA" id="ARBA00022643"/>
    </source>
</evidence>
<dbReference type="CDD" id="cd04730">
    <property type="entry name" value="NPD_like"/>
    <property type="match status" value="1"/>
</dbReference>
<name>A0ABU5T3F3_9MICC</name>
<evidence type="ECO:0000256" key="3">
    <source>
        <dbReference type="ARBA" id="ARBA00023002"/>
    </source>
</evidence>
<protein>
    <submittedName>
        <fullName evidence="4">Nitronate monooxygenase</fullName>
        <ecNumber evidence="4">1.13.12.-</ecNumber>
    </submittedName>
</protein>
<dbReference type="Gene3D" id="3.20.20.70">
    <property type="entry name" value="Aldolase class I"/>
    <property type="match status" value="1"/>
</dbReference>
<evidence type="ECO:0000256" key="1">
    <source>
        <dbReference type="ARBA" id="ARBA00022630"/>
    </source>
</evidence>
<keyword evidence="1" id="KW-0285">Flavoprotein</keyword>
<organism evidence="4 5">
    <name type="scientific">Sinomonas terricola</name>
    <dbReference type="NCBI Taxonomy" id="3110330"/>
    <lineage>
        <taxon>Bacteria</taxon>
        <taxon>Bacillati</taxon>
        <taxon>Actinomycetota</taxon>
        <taxon>Actinomycetes</taxon>
        <taxon>Micrococcales</taxon>
        <taxon>Micrococcaceae</taxon>
        <taxon>Sinomonas</taxon>
    </lineage>
</organism>
<dbReference type="PANTHER" id="PTHR32332:SF20">
    <property type="entry name" value="2-NITROPROPANE DIOXYGENASE-LIKE PROTEIN"/>
    <property type="match status" value="1"/>
</dbReference>
<dbReference type="InterPro" id="IPR013785">
    <property type="entry name" value="Aldolase_TIM"/>
</dbReference>
<accession>A0ABU5T3F3</accession>
<dbReference type="EMBL" id="JAYGGQ010000002">
    <property type="protein sequence ID" value="MEA5454100.1"/>
    <property type="molecule type" value="Genomic_DNA"/>
</dbReference>
<dbReference type="PANTHER" id="PTHR32332">
    <property type="entry name" value="2-NITROPROPANE DIOXYGENASE"/>
    <property type="match status" value="1"/>
</dbReference>
<dbReference type="RefSeq" id="WP_323277888.1">
    <property type="nucleotide sequence ID" value="NZ_JAYGGQ010000002.1"/>
</dbReference>
<dbReference type="Proteomes" id="UP001304769">
    <property type="component" value="Unassembled WGS sequence"/>
</dbReference>
<reference evidence="4 5" key="1">
    <citation type="submission" date="2023-12" db="EMBL/GenBank/DDBJ databases">
        <title>Sinomonas terricola sp. nov, isolated from litchi orchard soil in Guangdong, PR China.</title>
        <authorList>
            <person name="Jiaxin W."/>
            <person name="Yang Z."/>
            <person name="Honghui Z."/>
        </authorList>
    </citation>
    <scope>NUCLEOTIDE SEQUENCE [LARGE SCALE GENOMIC DNA]</scope>
    <source>
        <strain evidence="4 5">JGH33</strain>
    </source>
</reference>
<dbReference type="GO" id="GO:0004497">
    <property type="term" value="F:monooxygenase activity"/>
    <property type="evidence" value="ECO:0007669"/>
    <property type="project" value="UniProtKB-KW"/>
</dbReference>
<keyword evidence="4" id="KW-0503">Monooxygenase</keyword>
<dbReference type="EC" id="1.13.12.-" evidence="4"/>